<evidence type="ECO:0000313" key="2">
    <source>
        <dbReference type="EMBL" id="KAF2900602.1"/>
    </source>
</evidence>
<proteinExistence type="predicted"/>
<feature type="non-terminal residue" evidence="2">
    <location>
        <position position="1"/>
    </location>
</feature>
<keyword evidence="1" id="KW-0812">Transmembrane</keyword>
<organism evidence="2 3">
    <name type="scientific">Ignelater luminosus</name>
    <name type="common">Cucubano</name>
    <name type="synonym">Pyrophorus luminosus</name>
    <dbReference type="NCBI Taxonomy" id="2038154"/>
    <lineage>
        <taxon>Eukaryota</taxon>
        <taxon>Metazoa</taxon>
        <taxon>Ecdysozoa</taxon>
        <taxon>Arthropoda</taxon>
        <taxon>Hexapoda</taxon>
        <taxon>Insecta</taxon>
        <taxon>Pterygota</taxon>
        <taxon>Neoptera</taxon>
        <taxon>Endopterygota</taxon>
        <taxon>Coleoptera</taxon>
        <taxon>Polyphaga</taxon>
        <taxon>Elateriformia</taxon>
        <taxon>Elateroidea</taxon>
        <taxon>Elateridae</taxon>
        <taxon>Agrypninae</taxon>
        <taxon>Pyrophorini</taxon>
        <taxon>Ignelater</taxon>
    </lineage>
</organism>
<keyword evidence="1" id="KW-0472">Membrane</keyword>
<comment type="caution">
    <text evidence="2">The sequence shown here is derived from an EMBL/GenBank/DDBJ whole genome shotgun (WGS) entry which is preliminary data.</text>
</comment>
<dbReference type="EMBL" id="VTPC01002093">
    <property type="protein sequence ID" value="KAF2900602.1"/>
    <property type="molecule type" value="Genomic_DNA"/>
</dbReference>
<evidence type="ECO:0000256" key="1">
    <source>
        <dbReference type="SAM" id="Phobius"/>
    </source>
</evidence>
<sequence>MVKQFRKWFAVIIFLFVIMFCILLIKNPTADSKNYSTIINKEQYIAMKASDYESNLNGKWRGFSNEQINKLSKLGEILYLDRNPPEVDPSKNYTILIWKHGPALERRHIKHYTEE</sequence>
<reference evidence="2" key="1">
    <citation type="submission" date="2019-08" db="EMBL/GenBank/DDBJ databases">
        <title>The genome of the North American firefly Photinus pyralis.</title>
        <authorList>
            <consortium name="Photinus pyralis genome working group"/>
            <person name="Fallon T.R."/>
            <person name="Sander Lower S.E."/>
            <person name="Weng J.-K."/>
        </authorList>
    </citation>
    <scope>NUCLEOTIDE SEQUENCE</scope>
    <source>
        <strain evidence="2">TRF0915ILg1</strain>
        <tissue evidence="2">Whole body</tissue>
    </source>
</reference>
<feature type="transmembrane region" description="Helical" evidence="1">
    <location>
        <begin position="7"/>
        <end position="25"/>
    </location>
</feature>
<accession>A0A8K0DBN1</accession>
<dbReference type="AlphaFoldDB" id="A0A8K0DBN1"/>
<keyword evidence="3" id="KW-1185">Reference proteome</keyword>
<evidence type="ECO:0000313" key="3">
    <source>
        <dbReference type="Proteomes" id="UP000801492"/>
    </source>
</evidence>
<protein>
    <submittedName>
        <fullName evidence="2">Uncharacterized protein</fullName>
    </submittedName>
</protein>
<keyword evidence="1" id="KW-1133">Transmembrane helix</keyword>
<name>A0A8K0DBN1_IGNLU</name>
<dbReference type="Proteomes" id="UP000801492">
    <property type="component" value="Unassembled WGS sequence"/>
</dbReference>
<dbReference type="OrthoDB" id="10350152at2759"/>
<gene>
    <name evidence="2" type="ORF">ILUMI_05587</name>
</gene>